<name>A0A433HUT4_9BACI</name>
<dbReference type="GO" id="GO:0004180">
    <property type="term" value="F:carboxypeptidase activity"/>
    <property type="evidence" value="ECO:0007669"/>
    <property type="project" value="UniProtKB-KW"/>
</dbReference>
<dbReference type="SUPFAM" id="SSF55166">
    <property type="entry name" value="Hedgehog/DD-peptidase"/>
    <property type="match status" value="1"/>
</dbReference>
<dbReference type="GO" id="GO:0006508">
    <property type="term" value="P:proteolysis"/>
    <property type="evidence" value="ECO:0007669"/>
    <property type="project" value="InterPro"/>
</dbReference>
<dbReference type="CDD" id="cd14852">
    <property type="entry name" value="LD-carboxypeptidase"/>
    <property type="match status" value="1"/>
</dbReference>
<keyword evidence="2" id="KW-0121">Carboxypeptidase</keyword>
<evidence type="ECO:0000259" key="1">
    <source>
        <dbReference type="Pfam" id="PF02557"/>
    </source>
</evidence>
<dbReference type="PROSITE" id="PS51257">
    <property type="entry name" value="PROKAR_LIPOPROTEIN"/>
    <property type="match status" value="1"/>
</dbReference>
<dbReference type="Gene3D" id="3.30.1380.10">
    <property type="match status" value="1"/>
</dbReference>
<accession>A0A433HUT4</accession>
<keyword evidence="2" id="KW-0378">Hydrolase</keyword>
<feature type="domain" description="D-alanyl-D-alanine carboxypeptidase-like core" evidence="1">
    <location>
        <begin position="94"/>
        <end position="223"/>
    </location>
</feature>
<evidence type="ECO:0000313" key="2">
    <source>
        <dbReference type="EMBL" id="RUQ32106.1"/>
    </source>
</evidence>
<dbReference type="Proteomes" id="UP000267430">
    <property type="component" value="Unassembled WGS sequence"/>
</dbReference>
<dbReference type="Pfam" id="PF02557">
    <property type="entry name" value="VanY"/>
    <property type="match status" value="1"/>
</dbReference>
<gene>
    <name evidence="2" type="ORF">ELQ35_02630</name>
</gene>
<dbReference type="InterPro" id="IPR058193">
    <property type="entry name" value="VanY/YodJ_core_dom"/>
</dbReference>
<dbReference type="InterPro" id="IPR003709">
    <property type="entry name" value="VanY-like_core_dom"/>
</dbReference>
<protein>
    <submittedName>
        <fullName evidence="2">D-alanyl-D-alanine carboxypeptidase family protein</fullName>
    </submittedName>
</protein>
<dbReference type="AlphaFoldDB" id="A0A433HUT4"/>
<dbReference type="PANTHER" id="PTHR34385:SF1">
    <property type="entry name" value="PEPTIDOGLYCAN L-ALANYL-D-GLUTAMATE ENDOPEPTIDASE CWLK"/>
    <property type="match status" value="1"/>
</dbReference>
<dbReference type="PANTHER" id="PTHR34385">
    <property type="entry name" value="D-ALANYL-D-ALANINE CARBOXYPEPTIDASE"/>
    <property type="match status" value="1"/>
</dbReference>
<reference evidence="2 3" key="1">
    <citation type="submission" date="2018-12" db="EMBL/GenBank/DDBJ databases">
        <title>Bacillus chawlae sp. nov., Bacillus glennii sp. nov., and Bacillus saganii sp. nov. Isolated from the Vehicle Assembly Building at Kennedy Space Center where the Viking Spacecraft were Assembled.</title>
        <authorList>
            <person name="Seuylemezian A."/>
            <person name="Vaishampayan P."/>
        </authorList>
    </citation>
    <scope>NUCLEOTIDE SEQUENCE [LARGE SCALE GENOMIC DNA]</scope>
    <source>
        <strain evidence="2 3">L5</strain>
    </source>
</reference>
<dbReference type="OrthoDB" id="9792074at2"/>
<dbReference type="RefSeq" id="WP_126863306.1">
    <property type="nucleotide sequence ID" value="NZ_JAUSTX010000013.1"/>
</dbReference>
<organism evidence="2 3">
    <name type="scientific">Peribacillus cavernae</name>
    <dbReference type="NCBI Taxonomy" id="1674310"/>
    <lineage>
        <taxon>Bacteria</taxon>
        <taxon>Bacillati</taxon>
        <taxon>Bacillota</taxon>
        <taxon>Bacilli</taxon>
        <taxon>Bacillales</taxon>
        <taxon>Bacillaceae</taxon>
        <taxon>Peribacillus</taxon>
    </lineage>
</organism>
<dbReference type="InterPro" id="IPR052179">
    <property type="entry name" value="DD-CPase-like"/>
</dbReference>
<proteinExistence type="predicted"/>
<dbReference type="EMBL" id="RYZZ01000003">
    <property type="protein sequence ID" value="RUQ32106.1"/>
    <property type="molecule type" value="Genomic_DNA"/>
</dbReference>
<dbReference type="InterPro" id="IPR009045">
    <property type="entry name" value="Zn_M74/Hedgehog-like"/>
</dbReference>
<evidence type="ECO:0000313" key="3">
    <source>
        <dbReference type="Proteomes" id="UP000267430"/>
    </source>
</evidence>
<comment type="caution">
    <text evidence="2">The sequence shown here is derived from an EMBL/GenBank/DDBJ whole genome shotgun (WGS) entry which is preliminary data.</text>
</comment>
<keyword evidence="2" id="KW-0645">Protease</keyword>
<sequence length="247" mass="27787">MQKHIIITALLFAIFLTGCRNEDPYYLVQDNDEKIIHIQSNKNDKAESSTPMVTHPNSIPALVNKDYALPENYKPKDLVYPDVPFLFDEKIEKRMMRKQAAYALEELFQAAEKDGVHLAGVSAYRSHTTQKDVFEKNVEKDGYEIAATYSAFPGTSEHETGLAVDISGISGKCATIDCFGDTKESAWLSNHAHEQGYIIRYPKGKQAITGYKYEPWHLRYVGKSVASEITNKGITLEEYTNAVPVTN</sequence>
<keyword evidence="3" id="KW-1185">Reference proteome</keyword>